<dbReference type="PANTHER" id="PTHR10357:SF205">
    <property type="entry name" value="O-GLYCOSYL HYDROLASE FAMILY 13"/>
    <property type="match status" value="1"/>
</dbReference>
<dbReference type="AlphaFoldDB" id="A0A940IF62"/>
<dbReference type="CDD" id="cd11349">
    <property type="entry name" value="AmyAc_3"/>
    <property type="match status" value="1"/>
</dbReference>
<dbReference type="Proteomes" id="UP000712007">
    <property type="component" value="Unassembled WGS sequence"/>
</dbReference>
<feature type="domain" description="Glycosyl hydrolase family 13 catalytic" evidence="1">
    <location>
        <begin position="9"/>
        <end position="422"/>
    </location>
</feature>
<reference evidence="2" key="1">
    <citation type="submission" date="2020-10" db="EMBL/GenBank/DDBJ databases">
        <authorList>
            <person name="Gilroy R."/>
        </authorList>
    </citation>
    <scope>NUCLEOTIDE SEQUENCE</scope>
    <source>
        <strain evidence="2">3924</strain>
    </source>
</reference>
<evidence type="ECO:0000313" key="2">
    <source>
        <dbReference type="EMBL" id="MBO8440384.1"/>
    </source>
</evidence>
<dbReference type="EMBL" id="JADIMV010000121">
    <property type="protein sequence ID" value="MBO8440384.1"/>
    <property type="molecule type" value="Genomic_DNA"/>
</dbReference>
<dbReference type="Pfam" id="PF00128">
    <property type="entry name" value="Alpha-amylase"/>
    <property type="match status" value="1"/>
</dbReference>
<gene>
    <name evidence="2" type="ORF">IAC51_07020</name>
</gene>
<dbReference type="PANTHER" id="PTHR10357">
    <property type="entry name" value="ALPHA-AMYLASE FAMILY MEMBER"/>
    <property type="match status" value="1"/>
</dbReference>
<dbReference type="InterPro" id="IPR006047">
    <property type="entry name" value="GH13_cat_dom"/>
</dbReference>
<dbReference type="SUPFAM" id="SSF51445">
    <property type="entry name" value="(Trans)glycosidases"/>
    <property type="match status" value="1"/>
</dbReference>
<sequence length="562" mass="63441">MDDKIIIYQVFTRLFGNHGRDRAHRDTPNVRGGTVAENGVGKFADFTPEALRYIRDLGATHVWYTGVIEHSTCTPYPGIGCAASPEGVVKGRAGSPYAIRDYYNVDPDLALDPVERMAEFEALVARTHRAGLKVLMDFVPNHVARDYRGTSRPPGVRNLGEDDWRDWHFRRDNNFYYCVGEPFRPQLDAKGYEEFPARATGNDCFSPSPGVNDWYETVKLNYGVDYCGGRVKHFSPVPDTWLKMKDILLFWASKGVDGFRCDMAEMVPVEFWHWAIAEVKGLYPQMLFIAEVYNPALYRSYLYNGGFDFLYDKVGMYDTLRSVMCGGAAREITRAWQATDDIRMHMLRFLENHDEQRIASRQFADDARAGRAAMAVAAHLNAAPVMIYFAQELGERAAFAEGFSGDDGRTSIFDYWRMDNIARLIKGSFTDKCLDTDESALLDCYRRLLGLGRECDALRRGEMYDLTWLNEGCGTYDTARQFAWLRHTAAEVVLCVANFSPDGVNIKVNIGQHAFDAVGLVPRSAVEAADLMTGAKRIVTLSPDKPLEVYVGGQDVMFLKLR</sequence>
<name>A0A940IF62_9BACT</name>
<comment type="caution">
    <text evidence="2">The sequence shown here is derived from an EMBL/GenBank/DDBJ whole genome shotgun (WGS) entry which is preliminary data.</text>
</comment>
<organism evidence="2 3">
    <name type="scientific">Candidatus Aphodosoma intestinipullorum</name>
    <dbReference type="NCBI Taxonomy" id="2840674"/>
    <lineage>
        <taxon>Bacteria</taxon>
        <taxon>Pseudomonadati</taxon>
        <taxon>Bacteroidota</taxon>
        <taxon>Bacteroidia</taxon>
        <taxon>Bacteroidales</taxon>
        <taxon>Candidatus Aphodosoma</taxon>
    </lineage>
</organism>
<reference evidence="2" key="2">
    <citation type="journal article" date="2021" name="PeerJ">
        <title>Extensive microbial diversity within the chicken gut microbiome revealed by metagenomics and culture.</title>
        <authorList>
            <person name="Gilroy R."/>
            <person name="Ravi A."/>
            <person name="Getino M."/>
            <person name="Pursley I."/>
            <person name="Horton D.L."/>
            <person name="Alikhan N.F."/>
            <person name="Baker D."/>
            <person name="Gharbi K."/>
            <person name="Hall N."/>
            <person name="Watson M."/>
            <person name="Adriaenssens E.M."/>
            <person name="Foster-Nyarko E."/>
            <person name="Jarju S."/>
            <person name="Secka A."/>
            <person name="Antonio M."/>
            <person name="Oren A."/>
            <person name="Chaudhuri R.R."/>
            <person name="La Ragione R."/>
            <person name="Hildebrand F."/>
            <person name="Pallen M.J."/>
        </authorList>
    </citation>
    <scope>NUCLEOTIDE SEQUENCE</scope>
    <source>
        <strain evidence="2">3924</strain>
    </source>
</reference>
<dbReference type="InterPro" id="IPR017853">
    <property type="entry name" value="GH"/>
</dbReference>
<proteinExistence type="predicted"/>
<dbReference type="GO" id="GO:0004556">
    <property type="term" value="F:alpha-amylase activity"/>
    <property type="evidence" value="ECO:0007669"/>
    <property type="project" value="TreeGrafter"/>
</dbReference>
<evidence type="ECO:0000313" key="3">
    <source>
        <dbReference type="Proteomes" id="UP000712007"/>
    </source>
</evidence>
<dbReference type="Gene3D" id="3.20.20.80">
    <property type="entry name" value="Glycosidases"/>
    <property type="match status" value="2"/>
</dbReference>
<evidence type="ECO:0000259" key="1">
    <source>
        <dbReference type="SMART" id="SM00642"/>
    </source>
</evidence>
<accession>A0A940IF62</accession>
<dbReference type="SMART" id="SM00642">
    <property type="entry name" value="Aamy"/>
    <property type="match status" value="1"/>
</dbReference>
<dbReference type="GO" id="GO:0009313">
    <property type="term" value="P:oligosaccharide catabolic process"/>
    <property type="evidence" value="ECO:0007669"/>
    <property type="project" value="TreeGrafter"/>
</dbReference>
<protein>
    <submittedName>
        <fullName evidence="2">Alpha-amylase family protein</fullName>
    </submittedName>
</protein>